<gene>
    <name evidence="1" type="ORF">WH47_01441</name>
    <name evidence="2" type="ORF">WH47_01442</name>
    <name evidence="3" type="ORF">WH47_01443</name>
</gene>
<dbReference type="GO" id="GO:0003676">
    <property type="term" value="F:nucleic acid binding"/>
    <property type="evidence" value="ECO:0007669"/>
    <property type="project" value="InterPro"/>
</dbReference>
<evidence type="ECO:0000313" key="4">
    <source>
        <dbReference type="Proteomes" id="UP000053825"/>
    </source>
</evidence>
<accession>A0A0L7R5G9</accession>
<evidence type="ECO:0000313" key="1">
    <source>
        <dbReference type="EMBL" id="KOC66068.1"/>
    </source>
</evidence>
<keyword evidence="4" id="KW-1185">Reference proteome</keyword>
<dbReference type="PANTHER" id="PTHR47326:SF1">
    <property type="entry name" value="HTH PSQ-TYPE DOMAIN-CONTAINING PROTEIN"/>
    <property type="match status" value="1"/>
</dbReference>
<protein>
    <submittedName>
        <fullName evidence="2">Uncharacterized protein</fullName>
    </submittedName>
</protein>
<evidence type="ECO:0000313" key="2">
    <source>
        <dbReference type="EMBL" id="KOC66069.1"/>
    </source>
</evidence>
<dbReference type="EMBL" id="KQ414653">
    <property type="protein sequence ID" value="KOC66070.1"/>
    <property type="molecule type" value="Genomic_DNA"/>
</dbReference>
<name>A0A0L7R5G9_9HYME</name>
<feature type="non-terminal residue" evidence="2">
    <location>
        <position position="1"/>
    </location>
</feature>
<dbReference type="EMBL" id="KQ414653">
    <property type="protein sequence ID" value="KOC66068.1"/>
    <property type="molecule type" value="Genomic_DNA"/>
</dbReference>
<proteinExistence type="predicted"/>
<evidence type="ECO:0000313" key="3">
    <source>
        <dbReference type="EMBL" id="KOC66070.1"/>
    </source>
</evidence>
<dbReference type="AlphaFoldDB" id="A0A0L7R5G9"/>
<sequence length="78" mass="8855">GSVSWSPGSPGCSSCDFFLWRHPKQIVYHTPVESVMEIRQRINSACAKITSEMLKKVEEQFQHRLQKCILNNGGYVEG</sequence>
<dbReference type="STRING" id="597456.A0A0L7R5G9"/>
<dbReference type="PANTHER" id="PTHR47326">
    <property type="entry name" value="TRANSPOSABLE ELEMENT TC3 TRANSPOSASE-LIKE PROTEIN"/>
    <property type="match status" value="1"/>
</dbReference>
<reference evidence="2 4" key="1">
    <citation type="submission" date="2015-07" db="EMBL/GenBank/DDBJ databases">
        <title>The genome of Habropoda laboriosa.</title>
        <authorList>
            <person name="Pan H."/>
            <person name="Kapheim K."/>
        </authorList>
    </citation>
    <scope>NUCLEOTIDE SEQUENCE [LARGE SCALE GENOMIC DNA]</scope>
    <source>
        <strain evidence="2">0110345459</strain>
    </source>
</reference>
<dbReference type="EMBL" id="KQ414653">
    <property type="protein sequence ID" value="KOC66069.1"/>
    <property type="molecule type" value="Genomic_DNA"/>
</dbReference>
<dbReference type="Gene3D" id="3.30.420.10">
    <property type="entry name" value="Ribonuclease H-like superfamily/Ribonuclease H"/>
    <property type="match status" value="1"/>
</dbReference>
<dbReference type="Proteomes" id="UP000053825">
    <property type="component" value="Unassembled WGS sequence"/>
</dbReference>
<dbReference type="InterPro" id="IPR036397">
    <property type="entry name" value="RNaseH_sf"/>
</dbReference>
<organism evidence="2 4">
    <name type="scientific">Habropoda laboriosa</name>
    <dbReference type="NCBI Taxonomy" id="597456"/>
    <lineage>
        <taxon>Eukaryota</taxon>
        <taxon>Metazoa</taxon>
        <taxon>Ecdysozoa</taxon>
        <taxon>Arthropoda</taxon>
        <taxon>Hexapoda</taxon>
        <taxon>Insecta</taxon>
        <taxon>Pterygota</taxon>
        <taxon>Neoptera</taxon>
        <taxon>Endopterygota</taxon>
        <taxon>Hymenoptera</taxon>
        <taxon>Apocrita</taxon>
        <taxon>Aculeata</taxon>
        <taxon>Apoidea</taxon>
        <taxon>Anthophila</taxon>
        <taxon>Apidae</taxon>
        <taxon>Habropoda</taxon>
    </lineage>
</organism>